<protein>
    <submittedName>
        <fullName evidence="2">Uncharacterized protein</fullName>
    </submittedName>
</protein>
<accession>K3YB40</accession>
<dbReference type="Proteomes" id="UP000004995">
    <property type="component" value="Unassembled WGS sequence"/>
</dbReference>
<dbReference type="EnsemblPlants" id="KQK98461">
    <property type="protein sequence ID" value="KQK98461"/>
    <property type="gene ID" value="SETIT_011434mg"/>
</dbReference>
<keyword evidence="1" id="KW-0472">Membrane</keyword>
<dbReference type="InParanoid" id="K3YB40"/>
<evidence type="ECO:0000256" key="1">
    <source>
        <dbReference type="SAM" id="Phobius"/>
    </source>
</evidence>
<dbReference type="EMBL" id="AGNK02004469">
    <property type="status" value="NOT_ANNOTATED_CDS"/>
    <property type="molecule type" value="Genomic_DNA"/>
</dbReference>
<dbReference type="HOGENOM" id="CLU_2324719_0_0_1"/>
<keyword evidence="1" id="KW-0812">Transmembrane</keyword>
<reference evidence="2" key="2">
    <citation type="submission" date="2018-08" db="UniProtKB">
        <authorList>
            <consortium name="EnsemblPlants"/>
        </authorList>
    </citation>
    <scope>IDENTIFICATION</scope>
    <source>
        <strain evidence="2">Yugu1</strain>
    </source>
</reference>
<reference evidence="3" key="1">
    <citation type="journal article" date="2012" name="Nat. Biotechnol.">
        <title>Reference genome sequence of the model plant Setaria.</title>
        <authorList>
            <person name="Bennetzen J.L."/>
            <person name="Schmutz J."/>
            <person name="Wang H."/>
            <person name="Percifield R."/>
            <person name="Hawkins J."/>
            <person name="Pontaroli A.C."/>
            <person name="Estep M."/>
            <person name="Feng L."/>
            <person name="Vaughn J.N."/>
            <person name="Grimwood J."/>
            <person name="Jenkins J."/>
            <person name="Barry K."/>
            <person name="Lindquist E."/>
            <person name="Hellsten U."/>
            <person name="Deshpande S."/>
            <person name="Wang X."/>
            <person name="Wu X."/>
            <person name="Mitros T."/>
            <person name="Triplett J."/>
            <person name="Yang X."/>
            <person name="Ye C.Y."/>
            <person name="Mauro-Herrera M."/>
            <person name="Wang L."/>
            <person name="Li P."/>
            <person name="Sharma M."/>
            <person name="Sharma R."/>
            <person name="Ronald P.C."/>
            <person name="Panaud O."/>
            <person name="Kellogg E.A."/>
            <person name="Brutnell T.P."/>
            <person name="Doust A.N."/>
            <person name="Tuskan G.A."/>
            <person name="Rokhsar D."/>
            <person name="Devos K.M."/>
        </authorList>
    </citation>
    <scope>NUCLEOTIDE SEQUENCE [LARGE SCALE GENOMIC DNA]</scope>
    <source>
        <strain evidence="3">cv. Yugu1</strain>
    </source>
</reference>
<proteinExistence type="predicted"/>
<keyword evidence="1" id="KW-1133">Transmembrane helix</keyword>
<dbReference type="Gramene" id="KQK98461">
    <property type="protein sequence ID" value="KQK98461"/>
    <property type="gene ID" value="SETIT_011434mg"/>
</dbReference>
<sequence length="99" mass="11733">MSFLLARQRRKASEGFLQKRQGKPSVEYEENNCTVFDWSSSNEVMLIGKLKDFFPSWFFFLIVCTVNRCYRSSLFKRLLCSVITSRICWVLVFILVLFL</sequence>
<name>K3YB40_SETIT</name>
<feature type="transmembrane region" description="Helical" evidence="1">
    <location>
        <begin position="77"/>
        <end position="98"/>
    </location>
</feature>
<dbReference type="AlphaFoldDB" id="K3YB40"/>
<keyword evidence="3" id="KW-1185">Reference proteome</keyword>
<evidence type="ECO:0000313" key="3">
    <source>
        <dbReference type="Proteomes" id="UP000004995"/>
    </source>
</evidence>
<organism evidence="2 3">
    <name type="scientific">Setaria italica</name>
    <name type="common">Foxtail millet</name>
    <name type="synonym">Panicum italicum</name>
    <dbReference type="NCBI Taxonomy" id="4555"/>
    <lineage>
        <taxon>Eukaryota</taxon>
        <taxon>Viridiplantae</taxon>
        <taxon>Streptophyta</taxon>
        <taxon>Embryophyta</taxon>
        <taxon>Tracheophyta</taxon>
        <taxon>Spermatophyta</taxon>
        <taxon>Magnoliopsida</taxon>
        <taxon>Liliopsida</taxon>
        <taxon>Poales</taxon>
        <taxon>Poaceae</taxon>
        <taxon>PACMAD clade</taxon>
        <taxon>Panicoideae</taxon>
        <taxon>Panicodae</taxon>
        <taxon>Paniceae</taxon>
        <taxon>Cenchrinae</taxon>
        <taxon>Setaria</taxon>
    </lineage>
</organism>
<evidence type="ECO:0000313" key="2">
    <source>
        <dbReference type="EnsemblPlants" id="KQK98461"/>
    </source>
</evidence>